<dbReference type="InterPro" id="IPR036291">
    <property type="entry name" value="NAD(P)-bd_dom_sf"/>
</dbReference>
<keyword evidence="8" id="KW-1185">Reference proteome</keyword>
<keyword evidence="3" id="KW-0963">Cytoplasm</keyword>
<dbReference type="Proteomes" id="UP000295447">
    <property type="component" value="Unassembled WGS sequence"/>
</dbReference>
<feature type="domain" description="Enoyl reductase (ER)" evidence="6">
    <location>
        <begin position="12"/>
        <end position="301"/>
    </location>
</feature>
<dbReference type="Pfam" id="PF13602">
    <property type="entry name" value="ADH_zinc_N_2"/>
    <property type="match status" value="1"/>
</dbReference>
<dbReference type="GO" id="GO:0003723">
    <property type="term" value="F:RNA binding"/>
    <property type="evidence" value="ECO:0007669"/>
    <property type="project" value="UniProtKB-KW"/>
</dbReference>
<evidence type="ECO:0000256" key="2">
    <source>
        <dbReference type="ARBA" id="ARBA00011881"/>
    </source>
</evidence>
<dbReference type="PANTHER" id="PTHR44154">
    <property type="entry name" value="QUINONE OXIDOREDUCTASE"/>
    <property type="match status" value="1"/>
</dbReference>
<keyword evidence="4" id="KW-0521">NADP</keyword>
<dbReference type="CDD" id="cd05289">
    <property type="entry name" value="MDR_like_2"/>
    <property type="match status" value="1"/>
</dbReference>
<dbReference type="InterPro" id="IPR011032">
    <property type="entry name" value="GroES-like_sf"/>
</dbReference>
<dbReference type="EMBL" id="SODF01000003">
    <property type="protein sequence ID" value="TDW15656.1"/>
    <property type="molecule type" value="Genomic_DNA"/>
</dbReference>
<sequence length="303" mass="32151">MTMNAITQYTFGDPDVLELAQLDRPEPGPGEALVRVHAAGVNPSDWKIRSGLLPRFGPPPFVLGLDFAGTREDTGEEVYGVVYPPHGAYAEFTVASLDRLARKPSTTDWVHTAALPTAGLTAYQPLAGIAKIGPGDRVLVHAAAGGVGHLAVQIAKSRGAYVIGTARAAKHDFLRGLGADELIDYTTTDFTSAVGDVDVVLDPIGAEYAVRSLEVLRPDGILLDVRGTGPDRDEVRARAADRGIRYVEFRMAPTTEDLDAIAGLVDEGAIRVSVDQVFPLEHAAKAHELSETGRAAGKLVLTV</sequence>
<dbReference type="GO" id="GO:0005737">
    <property type="term" value="C:cytoplasm"/>
    <property type="evidence" value="ECO:0007669"/>
    <property type="project" value="UniProtKB-SubCell"/>
</dbReference>
<evidence type="ECO:0000256" key="1">
    <source>
        <dbReference type="ARBA" id="ARBA00004496"/>
    </source>
</evidence>
<evidence type="ECO:0000256" key="5">
    <source>
        <dbReference type="ARBA" id="ARBA00022884"/>
    </source>
</evidence>
<evidence type="ECO:0000313" key="7">
    <source>
        <dbReference type="EMBL" id="TDW15656.1"/>
    </source>
</evidence>
<dbReference type="SMART" id="SM00829">
    <property type="entry name" value="PKS_ER"/>
    <property type="match status" value="1"/>
</dbReference>
<dbReference type="Gene3D" id="3.40.50.720">
    <property type="entry name" value="NAD(P)-binding Rossmann-like Domain"/>
    <property type="match status" value="1"/>
</dbReference>
<dbReference type="Gene3D" id="3.90.180.10">
    <property type="entry name" value="Medium-chain alcohol dehydrogenases, catalytic domain"/>
    <property type="match status" value="1"/>
</dbReference>
<keyword evidence="5" id="KW-0694">RNA-binding</keyword>
<dbReference type="PANTHER" id="PTHR44154:SF1">
    <property type="entry name" value="QUINONE OXIDOREDUCTASE"/>
    <property type="match status" value="1"/>
</dbReference>
<comment type="subcellular location">
    <subcellularLocation>
        <location evidence="1">Cytoplasm</location>
    </subcellularLocation>
</comment>
<protein>
    <submittedName>
        <fullName evidence="7">NADPH:quinone reductase-like Zn-dependent oxidoreductase</fullName>
    </submittedName>
</protein>
<organism evidence="7 8">
    <name type="scientific">Kribbella kalugense</name>
    <dbReference type="NCBI Taxonomy" id="2512221"/>
    <lineage>
        <taxon>Bacteria</taxon>
        <taxon>Bacillati</taxon>
        <taxon>Actinomycetota</taxon>
        <taxon>Actinomycetes</taxon>
        <taxon>Propionibacteriales</taxon>
        <taxon>Kribbellaceae</taxon>
        <taxon>Kribbella</taxon>
    </lineage>
</organism>
<reference evidence="7 8" key="1">
    <citation type="submission" date="2019-03" db="EMBL/GenBank/DDBJ databases">
        <title>Genomic Encyclopedia of Type Strains, Phase III (KMG-III): the genomes of soil and plant-associated and newly described type strains.</title>
        <authorList>
            <person name="Whitman W."/>
        </authorList>
    </citation>
    <scope>NUCLEOTIDE SEQUENCE [LARGE SCALE GENOMIC DNA]</scope>
    <source>
        <strain evidence="7 8">VKM Ac-2570</strain>
    </source>
</reference>
<dbReference type="SUPFAM" id="SSF51735">
    <property type="entry name" value="NAD(P)-binding Rossmann-fold domains"/>
    <property type="match status" value="1"/>
</dbReference>
<evidence type="ECO:0000256" key="4">
    <source>
        <dbReference type="ARBA" id="ARBA00022857"/>
    </source>
</evidence>
<dbReference type="SUPFAM" id="SSF50129">
    <property type="entry name" value="GroES-like"/>
    <property type="match status" value="1"/>
</dbReference>
<dbReference type="InterPro" id="IPR013154">
    <property type="entry name" value="ADH-like_N"/>
</dbReference>
<proteinExistence type="predicted"/>
<dbReference type="OrthoDB" id="9801186at2"/>
<dbReference type="GO" id="GO:0016491">
    <property type="term" value="F:oxidoreductase activity"/>
    <property type="evidence" value="ECO:0007669"/>
    <property type="project" value="InterPro"/>
</dbReference>
<evidence type="ECO:0000259" key="6">
    <source>
        <dbReference type="SMART" id="SM00829"/>
    </source>
</evidence>
<evidence type="ECO:0000256" key="3">
    <source>
        <dbReference type="ARBA" id="ARBA00022490"/>
    </source>
</evidence>
<comment type="caution">
    <text evidence="7">The sequence shown here is derived from an EMBL/GenBank/DDBJ whole genome shotgun (WGS) entry which is preliminary data.</text>
</comment>
<dbReference type="GO" id="GO:0008270">
    <property type="term" value="F:zinc ion binding"/>
    <property type="evidence" value="ECO:0007669"/>
    <property type="project" value="InterPro"/>
</dbReference>
<comment type="subunit">
    <text evidence="2">Homotetramer.</text>
</comment>
<accession>A0A4R7ZFA6</accession>
<dbReference type="RefSeq" id="WP_134123492.1">
    <property type="nucleotide sequence ID" value="NZ_SODF01000003.1"/>
</dbReference>
<dbReference type="InterPro" id="IPR020843">
    <property type="entry name" value="ER"/>
</dbReference>
<name>A0A4R7ZFA6_9ACTN</name>
<dbReference type="InterPro" id="IPR002364">
    <property type="entry name" value="Quin_OxRdtase/zeta-crystal_CS"/>
</dbReference>
<dbReference type="AlphaFoldDB" id="A0A4R7ZFA6"/>
<gene>
    <name evidence="7" type="ORF">EV650_7145</name>
</gene>
<dbReference type="Pfam" id="PF08240">
    <property type="entry name" value="ADH_N"/>
    <property type="match status" value="1"/>
</dbReference>
<dbReference type="InterPro" id="IPR051603">
    <property type="entry name" value="Zinc-ADH_QOR/CCCR"/>
</dbReference>
<evidence type="ECO:0000313" key="8">
    <source>
        <dbReference type="Proteomes" id="UP000295447"/>
    </source>
</evidence>
<dbReference type="PROSITE" id="PS01162">
    <property type="entry name" value="QOR_ZETA_CRYSTAL"/>
    <property type="match status" value="1"/>
</dbReference>